<dbReference type="Pfam" id="PF11938">
    <property type="entry name" value="DUF3456"/>
    <property type="match status" value="1"/>
</dbReference>
<dbReference type="PANTHER" id="PTHR15382:SF8">
    <property type="entry name" value="CANOPY B"/>
    <property type="match status" value="1"/>
</dbReference>
<dbReference type="GeneID" id="8230149"/>
<dbReference type="InParanoid" id="E0VTA5"/>
<dbReference type="Proteomes" id="UP000009046">
    <property type="component" value="Unassembled WGS sequence"/>
</dbReference>
<dbReference type="InterPro" id="IPR021852">
    <property type="entry name" value="DUF3456"/>
</dbReference>
<sequence length="209" mass="24104">MNFLILLLLSSSFKLSICKTAEDEGVKYANKCEVCKIVAIELSSKLKETGKTHEVIETGYSLDETKKKKTKYRTSELRLLETLDNICERILQYNIHKERQDSTRFAKGMSQTFQTLHGLVNKGVKVELGMPYELWDKPSAEITNMKTQCESLIEDYENAIEQWYYNHQQSVSLEKYLCSDLVLKNDSDDCLHETLNVASQRKGETNDEL</sequence>
<dbReference type="OrthoDB" id="6020060at2759"/>
<dbReference type="OMA" id="TTLKTQC"/>
<dbReference type="STRING" id="121224.E0VTA5"/>
<dbReference type="EMBL" id="AAZO01005247">
    <property type="status" value="NOT_ANNOTATED_CDS"/>
    <property type="molecule type" value="Genomic_DNA"/>
</dbReference>
<dbReference type="HOGENOM" id="CLU_078068_1_0_1"/>
<reference evidence="5" key="1">
    <citation type="submission" date="2007-04" db="EMBL/GenBank/DDBJ databases">
        <title>Annotation of Pediculus humanus corporis strain USDA.</title>
        <authorList>
            <person name="Kirkness E."/>
            <person name="Hannick L."/>
            <person name="Hass B."/>
            <person name="Bruggner R."/>
            <person name="Lawson D."/>
            <person name="Bidwell S."/>
            <person name="Joardar V."/>
            <person name="Caler E."/>
            <person name="Walenz B."/>
            <person name="Inman J."/>
            <person name="Schobel S."/>
            <person name="Galinsky K."/>
            <person name="Amedeo P."/>
            <person name="Strausberg R."/>
        </authorList>
    </citation>
    <scope>NUCLEOTIDE SEQUENCE</scope>
    <source>
        <strain evidence="5">USDA</strain>
    </source>
</reference>
<reference evidence="6" key="3">
    <citation type="submission" date="2021-02" db="UniProtKB">
        <authorList>
            <consortium name="EnsemblMetazoa"/>
        </authorList>
    </citation>
    <scope>IDENTIFICATION</scope>
    <source>
        <strain evidence="6">USDA</strain>
    </source>
</reference>
<evidence type="ECO:0000313" key="5">
    <source>
        <dbReference type="EMBL" id="EEB16611.1"/>
    </source>
</evidence>
<feature type="domain" description="DUF3456" evidence="4">
    <location>
        <begin position="31"/>
        <end position="189"/>
    </location>
</feature>
<name>E0VTA5_PEDHC</name>
<dbReference type="RefSeq" id="XP_002429349.1">
    <property type="nucleotide sequence ID" value="XM_002429304.1"/>
</dbReference>
<dbReference type="KEGG" id="phu:Phum_PHUM429760"/>
<reference evidence="5" key="2">
    <citation type="submission" date="2007-04" db="EMBL/GenBank/DDBJ databases">
        <title>The genome of the human body louse.</title>
        <authorList>
            <consortium name="The Human Body Louse Genome Consortium"/>
            <person name="Kirkness E."/>
            <person name="Walenz B."/>
            <person name="Hass B."/>
            <person name="Bruggner R."/>
            <person name="Strausberg R."/>
        </authorList>
    </citation>
    <scope>NUCLEOTIDE SEQUENCE</scope>
    <source>
        <strain evidence="5">USDA</strain>
    </source>
</reference>
<comment type="similarity">
    <text evidence="1">Belongs to the canopy family.</text>
</comment>
<gene>
    <name evidence="6" type="primary">8230149</name>
    <name evidence="5" type="ORF">Phum_PHUM429760</name>
</gene>
<evidence type="ECO:0000313" key="7">
    <source>
        <dbReference type="Proteomes" id="UP000009046"/>
    </source>
</evidence>
<protein>
    <recommendedName>
        <fullName evidence="4">DUF3456 domain-containing protein</fullName>
    </recommendedName>
</protein>
<proteinExistence type="inferred from homology"/>
<evidence type="ECO:0000313" key="6">
    <source>
        <dbReference type="EnsemblMetazoa" id="PHUM429760-PA"/>
    </source>
</evidence>
<feature type="chain" id="PRO_5014570206" description="DUF3456 domain-containing protein" evidence="3">
    <location>
        <begin position="19"/>
        <end position="209"/>
    </location>
</feature>
<dbReference type="FunCoup" id="E0VTA5">
    <property type="interactions" value="839"/>
</dbReference>
<dbReference type="CTD" id="8230149"/>
<dbReference type="PANTHER" id="PTHR15382">
    <property type="entry name" value="CTG4A-RELATED"/>
    <property type="match status" value="1"/>
</dbReference>
<dbReference type="AlphaFoldDB" id="E0VTA5"/>
<evidence type="ECO:0000256" key="2">
    <source>
        <dbReference type="ARBA" id="ARBA00022729"/>
    </source>
</evidence>
<evidence type="ECO:0000256" key="3">
    <source>
        <dbReference type="SAM" id="SignalP"/>
    </source>
</evidence>
<accession>E0VTA5</accession>
<dbReference type="VEuPathDB" id="VectorBase:PHUM429760"/>
<keyword evidence="7" id="KW-1185">Reference proteome</keyword>
<keyword evidence="2 3" id="KW-0732">Signal</keyword>
<feature type="signal peptide" evidence="3">
    <location>
        <begin position="1"/>
        <end position="18"/>
    </location>
</feature>
<evidence type="ECO:0000256" key="1">
    <source>
        <dbReference type="ARBA" id="ARBA00007285"/>
    </source>
</evidence>
<organism>
    <name type="scientific">Pediculus humanus subsp. corporis</name>
    <name type="common">Body louse</name>
    <dbReference type="NCBI Taxonomy" id="121224"/>
    <lineage>
        <taxon>Eukaryota</taxon>
        <taxon>Metazoa</taxon>
        <taxon>Ecdysozoa</taxon>
        <taxon>Arthropoda</taxon>
        <taxon>Hexapoda</taxon>
        <taxon>Insecta</taxon>
        <taxon>Pterygota</taxon>
        <taxon>Neoptera</taxon>
        <taxon>Paraneoptera</taxon>
        <taxon>Psocodea</taxon>
        <taxon>Troctomorpha</taxon>
        <taxon>Phthiraptera</taxon>
        <taxon>Anoplura</taxon>
        <taxon>Pediculidae</taxon>
        <taxon>Pediculus</taxon>
    </lineage>
</organism>
<dbReference type="EMBL" id="DS235760">
    <property type="protein sequence ID" value="EEB16611.1"/>
    <property type="molecule type" value="Genomic_DNA"/>
</dbReference>
<dbReference type="eggNOG" id="KOG4052">
    <property type="taxonomic scope" value="Eukaryota"/>
</dbReference>
<dbReference type="EnsemblMetazoa" id="PHUM429760-RA">
    <property type="protein sequence ID" value="PHUM429760-PA"/>
    <property type="gene ID" value="PHUM429760"/>
</dbReference>
<evidence type="ECO:0000259" key="4">
    <source>
        <dbReference type="Pfam" id="PF11938"/>
    </source>
</evidence>